<gene>
    <name evidence="2" type="ORF">ORJ04_00175</name>
</gene>
<protein>
    <submittedName>
        <fullName evidence="2">Uncharacterized protein</fullName>
    </submittedName>
</protein>
<feature type="transmembrane region" description="Helical" evidence="1">
    <location>
        <begin position="6"/>
        <end position="27"/>
    </location>
</feature>
<evidence type="ECO:0000313" key="3">
    <source>
        <dbReference type="Proteomes" id="UP001231109"/>
    </source>
</evidence>
<sequence>MAKFIFTFLPIFGIAMLCLKVTLFSVIIEDTNKKRDHQFMLLIILTFIVSMVVTSFIYFAENNKVELGDLGAIGDYFGGLLNPILAFASFIALLYTVNLQSKGLRDSEAATTKAQLQLAQDMLFQGALSLFSRAEDRLTECDRELDTNYALASTTDSLSLKSLLLQYGEIHDKTRFNMTIRSACMVFQSVEFGRGNAPDPENIFFALNQLNDKFRVAFQYVESCGRLLARAGQENAKDSLLMPTIIRLADIAFYLQLAGKHDEVYELTGNRPSNFFIDQYLCELERKIFQFSNN</sequence>
<keyword evidence="1" id="KW-0472">Membrane</keyword>
<reference evidence="2 3" key="1">
    <citation type="submission" date="2022-11" db="EMBL/GenBank/DDBJ databases">
        <title>Viruses from the air-sea interface of a natural surface slick.</title>
        <authorList>
            <person name="Rahlff J."/>
            <person name="Holmfeldt K."/>
        </authorList>
    </citation>
    <scope>NUCLEOTIDE SEQUENCE [LARGE SCALE GENOMIC DNA]</scope>
    <source>
        <strain evidence="2 3">SMS4</strain>
    </source>
</reference>
<comment type="caution">
    <text evidence="2">The sequence shown here is derived from an EMBL/GenBank/DDBJ whole genome shotgun (WGS) entry which is preliminary data.</text>
</comment>
<dbReference type="EMBL" id="JAPJDZ010000001">
    <property type="protein sequence ID" value="MDP5134362.1"/>
    <property type="molecule type" value="Genomic_DNA"/>
</dbReference>
<name>A0ABT9HTB5_9GAMM</name>
<keyword evidence="1" id="KW-0812">Transmembrane</keyword>
<keyword evidence="1" id="KW-1133">Transmembrane helix</keyword>
<organism evidence="2 3">
    <name type="scientific">Rheinheimera baltica</name>
    <dbReference type="NCBI Taxonomy" id="67576"/>
    <lineage>
        <taxon>Bacteria</taxon>
        <taxon>Pseudomonadati</taxon>
        <taxon>Pseudomonadota</taxon>
        <taxon>Gammaproteobacteria</taxon>
        <taxon>Chromatiales</taxon>
        <taxon>Chromatiaceae</taxon>
        <taxon>Rheinheimera</taxon>
    </lineage>
</organism>
<accession>A0ABT9HTB5</accession>
<feature type="transmembrane region" description="Helical" evidence="1">
    <location>
        <begin position="39"/>
        <end position="60"/>
    </location>
</feature>
<keyword evidence="3" id="KW-1185">Reference proteome</keyword>
<proteinExistence type="predicted"/>
<dbReference type="RefSeq" id="WP_305972949.1">
    <property type="nucleotide sequence ID" value="NZ_JAPJDZ010000001.1"/>
</dbReference>
<feature type="transmembrane region" description="Helical" evidence="1">
    <location>
        <begin position="80"/>
        <end position="97"/>
    </location>
</feature>
<dbReference type="Proteomes" id="UP001231109">
    <property type="component" value="Unassembled WGS sequence"/>
</dbReference>
<evidence type="ECO:0000256" key="1">
    <source>
        <dbReference type="SAM" id="Phobius"/>
    </source>
</evidence>
<evidence type="ECO:0000313" key="2">
    <source>
        <dbReference type="EMBL" id="MDP5134362.1"/>
    </source>
</evidence>